<gene>
    <name evidence="1" type="ORF">GRI40_08175</name>
</gene>
<organism evidence="1 2">
    <name type="scientific">Tsuneonella aeria</name>
    <dbReference type="NCBI Taxonomy" id="1837929"/>
    <lineage>
        <taxon>Bacteria</taxon>
        <taxon>Pseudomonadati</taxon>
        <taxon>Pseudomonadota</taxon>
        <taxon>Alphaproteobacteria</taxon>
        <taxon>Sphingomonadales</taxon>
        <taxon>Erythrobacteraceae</taxon>
        <taxon>Tsuneonella</taxon>
    </lineage>
</organism>
<dbReference type="Proteomes" id="UP000439522">
    <property type="component" value="Unassembled WGS sequence"/>
</dbReference>
<keyword evidence="2" id="KW-1185">Reference proteome</keyword>
<sequence length="265" mass="27314">MALAGGAAAAPATSAPAATYADLADLADAADLVVHVRVARQAQVPAERAPGLAPGHARLYIEAQTKALIAGAAPLGESVSYLADVPLDAKGKVPKLKKREFLLFSRAVPGKPDQLQLVGTHAQLPHTPAAEARLRPILSALAGADAPPAITGVRDALAVPGTLAGESETQVFLSTATGDPAALTIVRRPGMAPSWGVSFSEIVDQSARPPVRETLAWYRLACFLPATLPARANLSSDSASRAQAADDYALVMRELGPCPRAFAAQ</sequence>
<accession>A0A6I4TD04</accession>
<dbReference type="EMBL" id="WTZA01000001">
    <property type="protein sequence ID" value="MXO75191.1"/>
    <property type="molecule type" value="Genomic_DNA"/>
</dbReference>
<dbReference type="AlphaFoldDB" id="A0A6I4TD04"/>
<dbReference type="OrthoDB" id="7406594at2"/>
<evidence type="ECO:0000313" key="1">
    <source>
        <dbReference type="EMBL" id="MXO75191.1"/>
    </source>
</evidence>
<reference evidence="1 2" key="1">
    <citation type="submission" date="2019-12" db="EMBL/GenBank/DDBJ databases">
        <title>Genomic-based taxomic classification of the family Erythrobacteraceae.</title>
        <authorList>
            <person name="Xu L."/>
        </authorList>
    </citation>
    <scope>NUCLEOTIDE SEQUENCE [LARGE SCALE GENOMIC DNA]</scope>
    <source>
        <strain evidence="1 2">100921-2</strain>
    </source>
</reference>
<evidence type="ECO:0000313" key="2">
    <source>
        <dbReference type="Proteomes" id="UP000439522"/>
    </source>
</evidence>
<name>A0A6I4TD04_9SPHN</name>
<protein>
    <submittedName>
        <fullName evidence="1">Uncharacterized protein</fullName>
    </submittedName>
</protein>
<proteinExistence type="predicted"/>
<comment type="caution">
    <text evidence="1">The sequence shown here is derived from an EMBL/GenBank/DDBJ whole genome shotgun (WGS) entry which is preliminary data.</text>
</comment>